<evidence type="ECO:0000256" key="3">
    <source>
        <dbReference type="ARBA" id="ARBA00023163"/>
    </source>
</evidence>
<keyword evidence="6" id="KW-1185">Reference proteome</keyword>
<dbReference type="Pfam" id="PF00392">
    <property type="entry name" value="GntR"/>
    <property type="match status" value="1"/>
</dbReference>
<dbReference type="GO" id="GO:0003700">
    <property type="term" value="F:DNA-binding transcription factor activity"/>
    <property type="evidence" value="ECO:0007669"/>
    <property type="project" value="InterPro"/>
</dbReference>
<proteinExistence type="predicted"/>
<dbReference type="Proteomes" id="UP000199071">
    <property type="component" value="Unassembled WGS sequence"/>
</dbReference>
<dbReference type="EMBL" id="FMXQ01000010">
    <property type="protein sequence ID" value="SDB53193.1"/>
    <property type="molecule type" value="Genomic_DNA"/>
</dbReference>
<dbReference type="PROSITE" id="PS50949">
    <property type="entry name" value="HTH_GNTR"/>
    <property type="match status" value="1"/>
</dbReference>
<dbReference type="PANTHER" id="PTHR43537">
    <property type="entry name" value="TRANSCRIPTIONAL REGULATOR, GNTR FAMILY"/>
    <property type="match status" value="1"/>
</dbReference>
<evidence type="ECO:0000259" key="4">
    <source>
        <dbReference type="PROSITE" id="PS50949"/>
    </source>
</evidence>
<dbReference type="InterPro" id="IPR011711">
    <property type="entry name" value="GntR_C"/>
</dbReference>
<dbReference type="Pfam" id="PF07729">
    <property type="entry name" value="FCD"/>
    <property type="match status" value="1"/>
</dbReference>
<gene>
    <name evidence="5" type="ORF">SAMN02982931_04208</name>
</gene>
<feature type="domain" description="HTH gntR-type" evidence="4">
    <location>
        <begin position="14"/>
        <end position="81"/>
    </location>
</feature>
<dbReference type="GO" id="GO:0003677">
    <property type="term" value="F:DNA binding"/>
    <property type="evidence" value="ECO:0007669"/>
    <property type="project" value="UniProtKB-KW"/>
</dbReference>
<accession>A0A1G6E707</accession>
<keyword evidence="1" id="KW-0805">Transcription regulation</keyword>
<reference evidence="5 6" key="1">
    <citation type="submission" date="2016-10" db="EMBL/GenBank/DDBJ databases">
        <authorList>
            <person name="de Groot N.N."/>
        </authorList>
    </citation>
    <scope>NUCLEOTIDE SEQUENCE [LARGE SCALE GENOMIC DNA]</scope>
    <source>
        <strain evidence="5 6">ATCC 35022</strain>
    </source>
</reference>
<dbReference type="STRING" id="665467.SAMN02982931_04208"/>
<organism evidence="5 6">
    <name type="scientific">Bauldia litoralis</name>
    <dbReference type="NCBI Taxonomy" id="665467"/>
    <lineage>
        <taxon>Bacteria</taxon>
        <taxon>Pseudomonadati</taxon>
        <taxon>Pseudomonadota</taxon>
        <taxon>Alphaproteobacteria</taxon>
        <taxon>Hyphomicrobiales</taxon>
        <taxon>Kaistiaceae</taxon>
        <taxon>Bauldia</taxon>
    </lineage>
</organism>
<name>A0A1G6E707_9HYPH</name>
<evidence type="ECO:0000313" key="5">
    <source>
        <dbReference type="EMBL" id="SDB53193.1"/>
    </source>
</evidence>
<dbReference type="InterPro" id="IPR036390">
    <property type="entry name" value="WH_DNA-bd_sf"/>
</dbReference>
<dbReference type="InterPro" id="IPR000524">
    <property type="entry name" value="Tscrpt_reg_HTH_GntR"/>
</dbReference>
<dbReference type="Gene3D" id="1.10.10.10">
    <property type="entry name" value="Winged helix-like DNA-binding domain superfamily/Winged helix DNA-binding domain"/>
    <property type="match status" value="2"/>
</dbReference>
<dbReference type="PANTHER" id="PTHR43537:SF24">
    <property type="entry name" value="GLUCONATE OPERON TRANSCRIPTIONAL REPRESSOR"/>
    <property type="match status" value="1"/>
</dbReference>
<sequence length="335" mass="38236">MNTRPEDRPLAATRPLYDVIYSVLREHIDDGSFPPGLVLGAAAVARAFRSSRVPAAAALQRLRQDGLLRDFDGHGYLTGADDSEPVRLDLGEAGLIVPPEVDRTLRVRNRRERIYPAVEHHIARALPYGRFQVNESAVAEYHDVSRTVAHEVLTRLERTGLVTQDINQRWYAGPLAEDGLRDHFEMRCLLEPIALGQVMDSIGRTEIEERRERARRAAETRPTLERIERLERDLHIDLILRCRNLQLRETIRRSQLVIVAIHHSFDLYRDSAVISLMVAEHIEILDHVLAGRREKAMRALEAHLRRSLTQNIEIVRNLGAMPEANRLPYLTAVPL</sequence>
<evidence type="ECO:0000256" key="2">
    <source>
        <dbReference type="ARBA" id="ARBA00023125"/>
    </source>
</evidence>
<keyword evidence="3" id="KW-0804">Transcription</keyword>
<dbReference type="Gene3D" id="1.20.120.530">
    <property type="entry name" value="GntR ligand-binding domain-like"/>
    <property type="match status" value="1"/>
</dbReference>
<keyword evidence="2 5" id="KW-0238">DNA-binding</keyword>
<dbReference type="InterPro" id="IPR008920">
    <property type="entry name" value="TF_FadR/GntR_C"/>
</dbReference>
<protein>
    <submittedName>
        <fullName evidence="5">DNA-binding transcriptional regulator, GntR family</fullName>
    </submittedName>
</protein>
<evidence type="ECO:0000313" key="6">
    <source>
        <dbReference type="Proteomes" id="UP000199071"/>
    </source>
</evidence>
<dbReference type="SUPFAM" id="SSF46785">
    <property type="entry name" value="Winged helix' DNA-binding domain"/>
    <property type="match status" value="2"/>
</dbReference>
<dbReference type="SMART" id="SM00895">
    <property type="entry name" value="FCD"/>
    <property type="match status" value="1"/>
</dbReference>
<evidence type="ECO:0000256" key="1">
    <source>
        <dbReference type="ARBA" id="ARBA00023015"/>
    </source>
</evidence>
<dbReference type="InterPro" id="IPR036388">
    <property type="entry name" value="WH-like_DNA-bd_sf"/>
</dbReference>
<dbReference type="AlphaFoldDB" id="A0A1G6E707"/>
<dbReference type="SUPFAM" id="SSF48008">
    <property type="entry name" value="GntR ligand-binding domain-like"/>
    <property type="match status" value="1"/>
</dbReference>